<feature type="signal peptide" evidence="1">
    <location>
        <begin position="1"/>
        <end position="25"/>
    </location>
</feature>
<dbReference type="Gramene" id="Tc02v2_t007770.1">
    <property type="protein sequence ID" value="Tc02v2_p007770.1"/>
    <property type="gene ID" value="Tc02v2_g007770"/>
</dbReference>
<keyword evidence="4" id="KW-1185">Reference proteome</keyword>
<dbReference type="Gene3D" id="2.60.40.420">
    <property type="entry name" value="Cupredoxins - blue copper proteins"/>
    <property type="match status" value="1"/>
</dbReference>
<evidence type="ECO:0000256" key="1">
    <source>
        <dbReference type="SAM" id="SignalP"/>
    </source>
</evidence>
<reference evidence="3 4" key="1">
    <citation type="journal article" date="2013" name="Genome Biol.">
        <title>The genome sequence of the most widely cultivated cacao type and its use to identify candidate genes regulating pod color.</title>
        <authorList>
            <person name="Motamayor J.C."/>
            <person name="Mockaitis K."/>
            <person name="Schmutz J."/>
            <person name="Haiminen N."/>
            <person name="Iii D.L."/>
            <person name="Cornejo O."/>
            <person name="Findley S.D."/>
            <person name="Zheng P."/>
            <person name="Utro F."/>
            <person name="Royaert S."/>
            <person name="Saski C."/>
            <person name="Jenkins J."/>
            <person name="Podicheti R."/>
            <person name="Zhao M."/>
            <person name="Scheffler B.E."/>
            <person name="Stack J.C."/>
            <person name="Feltus F.A."/>
            <person name="Mustiga G.M."/>
            <person name="Amores F."/>
            <person name="Phillips W."/>
            <person name="Marelli J.P."/>
            <person name="May G.D."/>
            <person name="Shapiro H."/>
            <person name="Ma J."/>
            <person name="Bustamante C.D."/>
            <person name="Schnell R.J."/>
            <person name="Main D."/>
            <person name="Gilbert D."/>
            <person name="Parida L."/>
            <person name="Kuhn D.N."/>
        </authorList>
    </citation>
    <scope>NUCLEOTIDE SEQUENCE [LARGE SCALE GENOMIC DNA]</scope>
    <source>
        <strain evidence="4">cv. Matina 1-6</strain>
    </source>
</reference>
<accession>A0A061E0S0</accession>
<dbReference type="PANTHER" id="PTHR34052:SF6">
    <property type="entry name" value="CUB AND SUSHI DOMAIN-CONTAINING PROTEIN 3"/>
    <property type="match status" value="1"/>
</dbReference>
<dbReference type="Proteomes" id="UP000026915">
    <property type="component" value="Chromosome 2"/>
</dbReference>
<dbReference type="InterPro" id="IPR003245">
    <property type="entry name" value="Phytocyanin_dom"/>
</dbReference>
<dbReference type="InParanoid" id="A0A061E0S0"/>
<dbReference type="SUPFAM" id="SSF49503">
    <property type="entry name" value="Cupredoxins"/>
    <property type="match status" value="1"/>
</dbReference>
<dbReference type="SMR" id="A0A061E0S0"/>
<dbReference type="PROSITE" id="PS51485">
    <property type="entry name" value="PHYTOCYANIN"/>
    <property type="match status" value="1"/>
</dbReference>
<sequence>MGRFTFAQGLVLVLIAASMLGVSLANKDWGYGFNHSAWGSHHPHNHTNGPKKIIVGGSQNWQFGVNYTDWSLKNAPFYFNDTLVFKYDPPSNTTFPHSVYLLPNLRSFLNCDLRKAKMIANPTQGGGNGFEFVLKRWRPYYFACGERNGFHCKDGLMKFAVVPLLRWYY</sequence>
<dbReference type="eggNOG" id="ENOG502S16H">
    <property type="taxonomic scope" value="Eukaryota"/>
</dbReference>
<gene>
    <name evidence="3" type="ORF">TCM_007009</name>
</gene>
<dbReference type="OMA" id="MIANPTQ"/>
<evidence type="ECO:0000313" key="4">
    <source>
        <dbReference type="Proteomes" id="UP000026915"/>
    </source>
</evidence>
<dbReference type="InterPro" id="IPR008972">
    <property type="entry name" value="Cupredoxin"/>
</dbReference>
<name>A0A061E0S0_THECC</name>
<dbReference type="KEGG" id="tcc:18607894"/>
<dbReference type="STRING" id="3641.A0A061E0S0"/>
<evidence type="ECO:0000259" key="2">
    <source>
        <dbReference type="PROSITE" id="PS51485"/>
    </source>
</evidence>
<dbReference type="EMBL" id="CM001880">
    <property type="protein sequence ID" value="EOX98197.1"/>
    <property type="molecule type" value="Genomic_DNA"/>
</dbReference>
<protein>
    <submittedName>
        <fullName evidence="3">CUB and sushi domain-containing protein 3</fullName>
    </submittedName>
</protein>
<dbReference type="OrthoDB" id="1839683at2759"/>
<feature type="domain" description="Phytocyanin" evidence="2">
    <location>
        <begin position="51"/>
        <end position="165"/>
    </location>
</feature>
<dbReference type="AlphaFoldDB" id="A0A061E0S0"/>
<feature type="chain" id="PRO_5001596731" evidence="1">
    <location>
        <begin position="26"/>
        <end position="169"/>
    </location>
</feature>
<proteinExistence type="predicted"/>
<evidence type="ECO:0000313" key="3">
    <source>
        <dbReference type="EMBL" id="EOX98197.1"/>
    </source>
</evidence>
<dbReference type="GO" id="GO:0009055">
    <property type="term" value="F:electron transfer activity"/>
    <property type="evidence" value="ECO:0007669"/>
    <property type="project" value="InterPro"/>
</dbReference>
<dbReference type="Gramene" id="EOX98197">
    <property type="protein sequence ID" value="EOX98197"/>
    <property type="gene ID" value="TCM_007009"/>
</dbReference>
<organism evidence="3 4">
    <name type="scientific">Theobroma cacao</name>
    <name type="common">Cacao</name>
    <name type="synonym">Cocoa</name>
    <dbReference type="NCBI Taxonomy" id="3641"/>
    <lineage>
        <taxon>Eukaryota</taxon>
        <taxon>Viridiplantae</taxon>
        <taxon>Streptophyta</taxon>
        <taxon>Embryophyta</taxon>
        <taxon>Tracheophyta</taxon>
        <taxon>Spermatophyta</taxon>
        <taxon>Magnoliopsida</taxon>
        <taxon>eudicotyledons</taxon>
        <taxon>Gunneridae</taxon>
        <taxon>Pentapetalae</taxon>
        <taxon>rosids</taxon>
        <taxon>malvids</taxon>
        <taxon>Malvales</taxon>
        <taxon>Malvaceae</taxon>
        <taxon>Byttnerioideae</taxon>
        <taxon>Theobroma</taxon>
    </lineage>
</organism>
<dbReference type="PANTHER" id="PTHR34052">
    <property type="entry name" value="GLYCINE-RICH PROTEIN-LIKE"/>
    <property type="match status" value="1"/>
</dbReference>
<keyword evidence="1" id="KW-0732">Signal</keyword>
<dbReference type="HOGENOM" id="CLU_058719_4_2_1"/>